<dbReference type="PANTHER" id="PTHR13620:SF104">
    <property type="entry name" value="EXONUCLEASE 3'-5' DOMAIN-CONTAINING PROTEIN 2"/>
    <property type="match status" value="1"/>
</dbReference>
<dbReference type="AlphaFoldDB" id="A0AAW0AZ82"/>
<feature type="domain" description="3'-5' exonuclease" evidence="4">
    <location>
        <begin position="98"/>
        <end position="242"/>
    </location>
</feature>
<proteinExistence type="predicted"/>
<dbReference type="GO" id="GO:0003676">
    <property type="term" value="F:nucleic acid binding"/>
    <property type="evidence" value="ECO:0007669"/>
    <property type="project" value="InterPro"/>
</dbReference>
<dbReference type="EMBL" id="JAWWNJ010000045">
    <property type="protein sequence ID" value="KAK7018951.1"/>
    <property type="molecule type" value="Genomic_DNA"/>
</dbReference>
<dbReference type="InterPro" id="IPR012337">
    <property type="entry name" value="RNaseH-like_sf"/>
</dbReference>
<dbReference type="InterPro" id="IPR036397">
    <property type="entry name" value="RNaseH_sf"/>
</dbReference>
<dbReference type="InterPro" id="IPR002562">
    <property type="entry name" value="3'-5'_exonuclease_dom"/>
</dbReference>
<dbReference type="GO" id="GO:0005634">
    <property type="term" value="C:nucleus"/>
    <property type="evidence" value="ECO:0007669"/>
    <property type="project" value="TreeGrafter"/>
</dbReference>
<dbReference type="Pfam" id="PF01612">
    <property type="entry name" value="DNA_pol_A_exo1"/>
    <property type="match status" value="1"/>
</dbReference>
<dbReference type="GO" id="GO:0008408">
    <property type="term" value="F:3'-5' exonuclease activity"/>
    <property type="evidence" value="ECO:0007669"/>
    <property type="project" value="InterPro"/>
</dbReference>
<dbReference type="PANTHER" id="PTHR13620">
    <property type="entry name" value="3-5 EXONUCLEASE"/>
    <property type="match status" value="1"/>
</dbReference>
<feature type="compositionally biased region" description="Basic and acidic residues" evidence="3">
    <location>
        <begin position="1"/>
        <end position="15"/>
    </location>
</feature>
<dbReference type="Gene3D" id="3.30.420.10">
    <property type="entry name" value="Ribonuclease H-like superfamily/Ribonuclease H"/>
    <property type="match status" value="1"/>
</dbReference>
<organism evidence="5 6">
    <name type="scientific">Favolaschia claudopus</name>
    <dbReference type="NCBI Taxonomy" id="2862362"/>
    <lineage>
        <taxon>Eukaryota</taxon>
        <taxon>Fungi</taxon>
        <taxon>Dikarya</taxon>
        <taxon>Basidiomycota</taxon>
        <taxon>Agaricomycotina</taxon>
        <taxon>Agaricomycetes</taxon>
        <taxon>Agaricomycetidae</taxon>
        <taxon>Agaricales</taxon>
        <taxon>Marasmiineae</taxon>
        <taxon>Mycenaceae</taxon>
        <taxon>Favolaschia</taxon>
    </lineage>
</organism>
<keyword evidence="1" id="KW-0540">Nuclease</keyword>
<reference evidence="5 6" key="1">
    <citation type="journal article" date="2024" name="J Genomics">
        <title>Draft genome sequencing and assembly of Favolaschia claudopus CIRM-BRFM 2984 isolated from oak limbs.</title>
        <authorList>
            <person name="Navarro D."/>
            <person name="Drula E."/>
            <person name="Chaduli D."/>
            <person name="Cazenave R."/>
            <person name="Ahrendt S."/>
            <person name="Wang J."/>
            <person name="Lipzen A."/>
            <person name="Daum C."/>
            <person name="Barry K."/>
            <person name="Grigoriev I.V."/>
            <person name="Favel A."/>
            <person name="Rosso M.N."/>
            <person name="Martin F."/>
        </authorList>
    </citation>
    <scope>NUCLEOTIDE SEQUENCE [LARGE SCALE GENOMIC DNA]</scope>
    <source>
        <strain evidence="5 6">CIRM-BRFM 2984</strain>
    </source>
</reference>
<dbReference type="SUPFAM" id="SSF53098">
    <property type="entry name" value="Ribonuclease H-like"/>
    <property type="match status" value="1"/>
</dbReference>
<keyword evidence="6" id="KW-1185">Reference proteome</keyword>
<dbReference type="InterPro" id="IPR051132">
    <property type="entry name" value="3-5_Exonuclease_domain"/>
</dbReference>
<feature type="region of interest" description="Disordered" evidence="3">
    <location>
        <begin position="1"/>
        <end position="23"/>
    </location>
</feature>
<evidence type="ECO:0000313" key="5">
    <source>
        <dbReference type="EMBL" id="KAK7018951.1"/>
    </source>
</evidence>
<keyword evidence="2" id="KW-0378">Hydrolase</keyword>
<comment type="caution">
    <text evidence="5">The sequence shown here is derived from an EMBL/GenBank/DDBJ whole genome shotgun (WGS) entry which is preliminary data.</text>
</comment>
<dbReference type="GO" id="GO:0005737">
    <property type="term" value="C:cytoplasm"/>
    <property type="evidence" value="ECO:0007669"/>
    <property type="project" value="TreeGrafter"/>
</dbReference>
<sequence length="313" mass="35408">MSSQNQHREPKDPNPHKLSPYPLNTPPVVVNNVDHANTVLATILSGCFIGLDVECGVRKMSEKELACTTADGRRKVQLAELEAAGPEGYVVPWDDTGLSIIQIATATDVFILDMKKIRADLNKELAVPLELKRILEDLTIFKCGCGVQCDGRYIWEDLRLQTRSFCDLGFMLRIGEPEKYAKLSGNVSLQDSVANCLYFYLDKTDRTGHNWGHGLPSPTEDHYEDMLKYAALDARASYDLYDPIFARFVAKELHLGSELPFDWFVFNFMNGKSIRSQLDVDGMECGWAYTVCPWYRGGKFSGYWGYWDTSRVC</sequence>
<gene>
    <name evidence="5" type="ORF">R3P38DRAFT_2783718</name>
</gene>
<evidence type="ECO:0000313" key="6">
    <source>
        <dbReference type="Proteomes" id="UP001362999"/>
    </source>
</evidence>
<evidence type="ECO:0000256" key="3">
    <source>
        <dbReference type="SAM" id="MobiDB-lite"/>
    </source>
</evidence>
<dbReference type="GO" id="GO:0006139">
    <property type="term" value="P:nucleobase-containing compound metabolic process"/>
    <property type="evidence" value="ECO:0007669"/>
    <property type="project" value="InterPro"/>
</dbReference>
<evidence type="ECO:0000259" key="4">
    <source>
        <dbReference type="Pfam" id="PF01612"/>
    </source>
</evidence>
<evidence type="ECO:0000256" key="2">
    <source>
        <dbReference type="ARBA" id="ARBA00022801"/>
    </source>
</evidence>
<protein>
    <recommendedName>
        <fullName evidence="4">3'-5' exonuclease domain-containing protein</fullName>
    </recommendedName>
</protein>
<evidence type="ECO:0000256" key="1">
    <source>
        <dbReference type="ARBA" id="ARBA00022722"/>
    </source>
</evidence>
<dbReference type="Proteomes" id="UP001362999">
    <property type="component" value="Unassembled WGS sequence"/>
</dbReference>
<accession>A0AAW0AZ82</accession>
<name>A0AAW0AZ82_9AGAR</name>